<protein>
    <submittedName>
        <fullName evidence="2">NAD-dependent epimerase/dehydratase family protein</fullName>
    </submittedName>
</protein>
<dbReference type="InterPro" id="IPR001509">
    <property type="entry name" value="Epimerase_deHydtase"/>
</dbReference>
<reference evidence="2 3" key="1">
    <citation type="submission" date="2020-05" db="EMBL/GenBank/DDBJ databases">
        <title>Genome sequencing of Spirosoma sp. TS118.</title>
        <authorList>
            <person name="Lee J.-H."/>
            <person name="Jeong S."/>
            <person name="Zhao L."/>
            <person name="Jung J.-H."/>
            <person name="Kim M.-K."/>
            <person name="Lim S."/>
        </authorList>
    </citation>
    <scope>NUCLEOTIDE SEQUENCE [LARGE SCALE GENOMIC DNA]</scope>
    <source>
        <strain evidence="2 3">TS118</strain>
    </source>
</reference>
<dbReference type="RefSeq" id="WP_171741010.1">
    <property type="nucleotide sequence ID" value="NZ_CP053435.1"/>
</dbReference>
<evidence type="ECO:0000313" key="3">
    <source>
        <dbReference type="Proteomes" id="UP000502756"/>
    </source>
</evidence>
<dbReference type="PANTHER" id="PTHR43245">
    <property type="entry name" value="BIFUNCTIONAL POLYMYXIN RESISTANCE PROTEIN ARNA"/>
    <property type="match status" value="1"/>
</dbReference>
<evidence type="ECO:0000313" key="2">
    <source>
        <dbReference type="EMBL" id="QJW91164.1"/>
    </source>
</evidence>
<dbReference type="Pfam" id="PF01370">
    <property type="entry name" value="Epimerase"/>
    <property type="match status" value="1"/>
</dbReference>
<dbReference type="EMBL" id="CP053435">
    <property type="protein sequence ID" value="QJW91164.1"/>
    <property type="molecule type" value="Genomic_DNA"/>
</dbReference>
<gene>
    <name evidence="2" type="ORF">HNV11_18170</name>
</gene>
<sequence>MTILLTGASGFLGSRILAELRPGHPVTTLGRQTTGPCADCPHISCDLAEQVPELPGQPFEVVINSAGKAHSVPRNAQELADYERVNVQGTGRLLLALEQRPALPAAFVHISTVLVYGRPEGQRLDEQTTLDAQDAYGPSKVRAEAVVREWGRRMGVRTTILRLPLVVAERPNGNLAAMQNAIRRGYYVRIGDGSARRSMVRADDVAAVLLRAAAVGGTFNLTDGYHPSVRELEDAIARQVGRQRIPAVPLGLARQVARVGDGINAVVGRRFPLDSIALQKLTGSLTFSDDAARQQFNWHPRPVLDLFQ</sequence>
<dbReference type="InterPro" id="IPR036291">
    <property type="entry name" value="NAD(P)-bd_dom_sf"/>
</dbReference>
<feature type="domain" description="NAD-dependent epimerase/dehydratase" evidence="1">
    <location>
        <begin position="3"/>
        <end position="215"/>
    </location>
</feature>
<dbReference type="Proteomes" id="UP000502756">
    <property type="component" value="Chromosome"/>
</dbReference>
<evidence type="ECO:0000259" key="1">
    <source>
        <dbReference type="Pfam" id="PF01370"/>
    </source>
</evidence>
<dbReference type="Gene3D" id="3.40.50.720">
    <property type="entry name" value="NAD(P)-binding Rossmann-like Domain"/>
    <property type="match status" value="1"/>
</dbReference>
<name>A0A6M5YC78_9BACT</name>
<dbReference type="PANTHER" id="PTHR43245:SF55">
    <property type="entry name" value="NAD(P)-BINDING DOMAIN-CONTAINING PROTEIN"/>
    <property type="match status" value="1"/>
</dbReference>
<accession>A0A6M5YC78</accession>
<dbReference type="SUPFAM" id="SSF51735">
    <property type="entry name" value="NAD(P)-binding Rossmann-fold domains"/>
    <property type="match status" value="1"/>
</dbReference>
<proteinExistence type="predicted"/>
<dbReference type="KEGG" id="stae:HNV11_18170"/>
<dbReference type="AlphaFoldDB" id="A0A6M5YC78"/>
<keyword evidence="3" id="KW-1185">Reference proteome</keyword>
<dbReference type="InterPro" id="IPR050177">
    <property type="entry name" value="Lipid_A_modif_metabolic_enz"/>
</dbReference>
<organism evidence="2 3">
    <name type="scientific">Spirosoma taeanense</name>
    <dbReference type="NCBI Taxonomy" id="2735870"/>
    <lineage>
        <taxon>Bacteria</taxon>
        <taxon>Pseudomonadati</taxon>
        <taxon>Bacteroidota</taxon>
        <taxon>Cytophagia</taxon>
        <taxon>Cytophagales</taxon>
        <taxon>Cytophagaceae</taxon>
        <taxon>Spirosoma</taxon>
    </lineage>
</organism>